<evidence type="ECO:0000313" key="2">
    <source>
        <dbReference type="EMBL" id="MCI10506.1"/>
    </source>
</evidence>
<feature type="non-terminal residue" evidence="2">
    <location>
        <position position="1"/>
    </location>
</feature>
<sequence>CYLSGVTHHRVPPPTVSELTSEHDSLIPAATRSLMRLHAPPPSLRLSSTRRHQIRA</sequence>
<name>A0A392PGS4_9FABA</name>
<dbReference type="Proteomes" id="UP000265520">
    <property type="component" value="Unassembled WGS sequence"/>
</dbReference>
<evidence type="ECO:0000313" key="3">
    <source>
        <dbReference type="Proteomes" id="UP000265520"/>
    </source>
</evidence>
<proteinExistence type="predicted"/>
<reference evidence="2 3" key="1">
    <citation type="journal article" date="2018" name="Front. Plant Sci.">
        <title>Red Clover (Trifolium pratense) and Zigzag Clover (T. medium) - A Picture of Genomic Similarities and Differences.</title>
        <authorList>
            <person name="Dluhosova J."/>
            <person name="Istvanek J."/>
            <person name="Nedelnik J."/>
            <person name="Repkova J."/>
        </authorList>
    </citation>
    <scope>NUCLEOTIDE SEQUENCE [LARGE SCALE GENOMIC DNA]</scope>
    <source>
        <strain evidence="3">cv. 10/8</strain>
        <tissue evidence="2">Leaf</tissue>
    </source>
</reference>
<feature type="region of interest" description="Disordered" evidence="1">
    <location>
        <begin position="1"/>
        <end position="22"/>
    </location>
</feature>
<keyword evidence="3" id="KW-1185">Reference proteome</keyword>
<dbReference type="AlphaFoldDB" id="A0A392PGS4"/>
<comment type="caution">
    <text evidence="2">The sequence shown here is derived from an EMBL/GenBank/DDBJ whole genome shotgun (WGS) entry which is preliminary data.</text>
</comment>
<protein>
    <submittedName>
        <fullName evidence="2">Uncharacterized protein</fullName>
    </submittedName>
</protein>
<accession>A0A392PGS4</accession>
<evidence type="ECO:0000256" key="1">
    <source>
        <dbReference type="SAM" id="MobiDB-lite"/>
    </source>
</evidence>
<dbReference type="EMBL" id="LXQA010076516">
    <property type="protein sequence ID" value="MCI10506.1"/>
    <property type="molecule type" value="Genomic_DNA"/>
</dbReference>
<organism evidence="2 3">
    <name type="scientific">Trifolium medium</name>
    <dbReference type="NCBI Taxonomy" id="97028"/>
    <lineage>
        <taxon>Eukaryota</taxon>
        <taxon>Viridiplantae</taxon>
        <taxon>Streptophyta</taxon>
        <taxon>Embryophyta</taxon>
        <taxon>Tracheophyta</taxon>
        <taxon>Spermatophyta</taxon>
        <taxon>Magnoliopsida</taxon>
        <taxon>eudicotyledons</taxon>
        <taxon>Gunneridae</taxon>
        <taxon>Pentapetalae</taxon>
        <taxon>rosids</taxon>
        <taxon>fabids</taxon>
        <taxon>Fabales</taxon>
        <taxon>Fabaceae</taxon>
        <taxon>Papilionoideae</taxon>
        <taxon>50 kb inversion clade</taxon>
        <taxon>NPAAA clade</taxon>
        <taxon>Hologalegina</taxon>
        <taxon>IRL clade</taxon>
        <taxon>Trifolieae</taxon>
        <taxon>Trifolium</taxon>
    </lineage>
</organism>